<dbReference type="InterPro" id="IPR050291">
    <property type="entry name" value="CDF_Transporter"/>
</dbReference>
<evidence type="ECO:0000313" key="8">
    <source>
        <dbReference type="EMBL" id="KAA9018145.1"/>
    </source>
</evidence>
<proteinExistence type="predicted"/>
<feature type="transmembrane region" description="Helical" evidence="6">
    <location>
        <begin position="87"/>
        <end position="111"/>
    </location>
</feature>
<evidence type="ECO:0000259" key="7">
    <source>
        <dbReference type="Pfam" id="PF01545"/>
    </source>
</evidence>
<evidence type="ECO:0000313" key="10">
    <source>
        <dbReference type="Proteomes" id="UP000325933"/>
    </source>
</evidence>
<evidence type="ECO:0000256" key="3">
    <source>
        <dbReference type="ARBA" id="ARBA00022692"/>
    </source>
</evidence>
<dbReference type="InterPro" id="IPR058533">
    <property type="entry name" value="Cation_efflux_TM"/>
</dbReference>
<dbReference type="GO" id="GO:0008324">
    <property type="term" value="F:monoatomic cation transmembrane transporter activity"/>
    <property type="evidence" value="ECO:0007669"/>
    <property type="project" value="InterPro"/>
</dbReference>
<dbReference type="Proteomes" id="UP000325933">
    <property type="component" value="Unassembled WGS sequence"/>
</dbReference>
<evidence type="ECO:0000313" key="11">
    <source>
        <dbReference type="Proteomes" id="UP000326364"/>
    </source>
</evidence>
<keyword evidence="5 6" id="KW-0472">Membrane</keyword>
<accession>A0A5J5I3X9</accession>
<reference evidence="10 11" key="1">
    <citation type="submission" date="2019-09" db="EMBL/GenBank/DDBJ databases">
        <authorList>
            <person name="Feng G."/>
        </authorList>
    </citation>
    <scope>NUCLEOTIDE SEQUENCE [LARGE SCALE GENOMIC DNA]</scope>
    <source>
        <strain evidence="9 10">KACC 19283</strain>
        <strain evidence="8 11">KACC 19284</strain>
    </source>
</reference>
<dbReference type="SUPFAM" id="SSF161111">
    <property type="entry name" value="Cation efflux protein transmembrane domain-like"/>
    <property type="match status" value="1"/>
</dbReference>
<keyword evidence="4 6" id="KW-1133">Transmembrane helix</keyword>
<keyword evidence="3 6" id="KW-0812">Transmembrane</keyword>
<dbReference type="InterPro" id="IPR027469">
    <property type="entry name" value="Cation_efflux_TMD_sf"/>
</dbReference>
<feature type="transmembrane region" description="Helical" evidence="6">
    <location>
        <begin position="48"/>
        <end position="66"/>
    </location>
</feature>
<dbReference type="Proteomes" id="UP000326364">
    <property type="component" value="Unassembled WGS sequence"/>
</dbReference>
<organism evidence="9 10">
    <name type="scientific">Sphingobium limneticum</name>
    <dbReference type="NCBI Taxonomy" id="1007511"/>
    <lineage>
        <taxon>Bacteria</taxon>
        <taxon>Pseudomonadati</taxon>
        <taxon>Pseudomonadota</taxon>
        <taxon>Alphaproteobacteria</taxon>
        <taxon>Sphingomonadales</taxon>
        <taxon>Sphingomonadaceae</taxon>
        <taxon>Sphingobium</taxon>
    </lineage>
</organism>
<keyword evidence="11" id="KW-1185">Reference proteome</keyword>
<dbReference type="Gene3D" id="1.20.1510.10">
    <property type="entry name" value="Cation efflux protein transmembrane domain"/>
    <property type="match status" value="1"/>
</dbReference>
<evidence type="ECO:0000256" key="6">
    <source>
        <dbReference type="SAM" id="Phobius"/>
    </source>
</evidence>
<evidence type="ECO:0000313" key="9">
    <source>
        <dbReference type="EMBL" id="KAA9030781.1"/>
    </source>
</evidence>
<gene>
    <name evidence="9" type="ORF">F4U95_08435</name>
    <name evidence="8" type="ORF">F4U96_08485</name>
</gene>
<sequence>MSRTSLPQELREPMARAIRLEYWNIFWTLTIIVTMGLVLGQSETMKTAWIEDTLGLVPPVMFLIAAHMERHSHRSRRFPFGFERVNGLGFFVAAVALTAVGALLLYNALMALGTQEHATVGSIVILGHDLWLGWLMLAAQIYSLIPPLFIGRKELPLAKQLNDKLLHTDALMNKANWLTGAAGLAGIIGLGLGWWWADSLAAAIISVDVLNDGIKALRSSTAELVDGAPRALSSTDLSQDAQKVRDRLQAEFPDATVRLRETGRLIRAEVHDAHPPSECRHPRHYWPDDEDRAWRLAQVSFIPPMEADEKS</sequence>
<comment type="subcellular location">
    <subcellularLocation>
        <location evidence="1">Membrane</location>
        <topology evidence="1">Multi-pass membrane protein</topology>
    </subcellularLocation>
</comment>
<feature type="domain" description="Cation efflux protein transmembrane" evidence="7">
    <location>
        <begin position="62"/>
        <end position="225"/>
    </location>
</feature>
<keyword evidence="2" id="KW-0813">Transport</keyword>
<dbReference type="PANTHER" id="PTHR43840">
    <property type="entry name" value="MITOCHONDRIAL METAL TRANSPORTER 1-RELATED"/>
    <property type="match status" value="1"/>
</dbReference>
<evidence type="ECO:0000256" key="1">
    <source>
        <dbReference type="ARBA" id="ARBA00004141"/>
    </source>
</evidence>
<evidence type="ECO:0000256" key="4">
    <source>
        <dbReference type="ARBA" id="ARBA00022989"/>
    </source>
</evidence>
<dbReference type="Pfam" id="PF01545">
    <property type="entry name" value="Cation_efflux"/>
    <property type="match status" value="1"/>
</dbReference>
<dbReference type="PANTHER" id="PTHR43840:SF15">
    <property type="entry name" value="MITOCHONDRIAL METAL TRANSPORTER 1-RELATED"/>
    <property type="match status" value="1"/>
</dbReference>
<dbReference type="EMBL" id="VYQA01000005">
    <property type="protein sequence ID" value="KAA9030781.1"/>
    <property type="molecule type" value="Genomic_DNA"/>
</dbReference>
<feature type="transmembrane region" description="Helical" evidence="6">
    <location>
        <begin position="177"/>
        <end position="197"/>
    </location>
</feature>
<feature type="transmembrane region" description="Helical" evidence="6">
    <location>
        <begin position="131"/>
        <end position="150"/>
    </location>
</feature>
<dbReference type="RefSeq" id="WP_150425340.1">
    <property type="nucleotide sequence ID" value="NZ_VYQA01000005.1"/>
</dbReference>
<protein>
    <submittedName>
        <fullName evidence="9">Cobalt transporter</fullName>
    </submittedName>
</protein>
<dbReference type="AlphaFoldDB" id="A0A5J5I3X9"/>
<name>A0A5J5I3X9_9SPHN</name>
<evidence type="ECO:0000256" key="2">
    <source>
        <dbReference type="ARBA" id="ARBA00022448"/>
    </source>
</evidence>
<evidence type="ECO:0000256" key="5">
    <source>
        <dbReference type="ARBA" id="ARBA00023136"/>
    </source>
</evidence>
<dbReference type="EMBL" id="VYQB01000005">
    <property type="protein sequence ID" value="KAA9018145.1"/>
    <property type="molecule type" value="Genomic_DNA"/>
</dbReference>
<comment type="caution">
    <text evidence="9">The sequence shown here is derived from an EMBL/GenBank/DDBJ whole genome shotgun (WGS) entry which is preliminary data.</text>
</comment>
<feature type="transmembrane region" description="Helical" evidence="6">
    <location>
        <begin position="21"/>
        <end position="42"/>
    </location>
</feature>
<dbReference type="GO" id="GO:0016020">
    <property type="term" value="C:membrane"/>
    <property type="evidence" value="ECO:0007669"/>
    <property type="project" value="UniProtKB-SubCell"/>
</dbReference>